<evidence type="ECO:0008006" key="5">
    <source>
        <dbReference type="Google" id="ProtNLM"/>
    </source>
</evidence>
<dbReference type="PANTHER" id="PTHR37196:SF2">
    <property type="entry name" value="TRANSMEMBRANE PROTEIN"/>
    <property type="match status" value="1"/>
</dbReference>
<feature type="transmembrane region" description="Helical" evidence="2">
    <location>
        <begin position="71"/>
        <end position="94"/>
    </location>
</feature>
<protein>
    <recommendedName>
        <fullName evidence="5">Transmembrane protein</fullName>
    </recommendedName>
</protein>
<evidence type="ECO:0000256" key="2">
    <source>
        <dbReference type="SAM" id="Phobius"/>
    </source>
</evidence>
<keyword evidence="2" id="KW-0472">Membrane</keyword>
<dbReference type="AlphaFoldDB" id="A0A067KSN4"/>
<evidence type="ECO:0000313" key="3">
    <source>
        <dbReference type="EMBL" id="KDP39152.1"/>
    </source>
</evidence>
<gene>
    <name evidence="3" type="ORF">JCGZ_00909</name>
</gene>
<reference evidence="3 4" key="1">
    <citation type="journal article" date="2014" name="PLoS ONE">
        <title>Global Analysis of Gene Expression Profiles in Physic Nut (Jatropha curcas L.) Seedlings Exposed to Salt Stress.</title>
        <authorList>
            <person name="Zhang L."/>
            <person name="Zhang C."/>
            <person name="Wu P."/>
            <person name="Chen Y."/>
            <person name="Li M."/>
            <person name="Jiang H."/>
            <person name="Wu G."/>
        </authorList>
    </citation>
    <scope>NUCLEOTIDE SEQUENCE [LARGE SCALE GENOMIC DNA]</scope>
    <source>
        <strain evidence="4">cv. GZQX0401</strain>
        <tissue evidence="3">Young leaves</tissue>
    </source>
</reference>
<feature type="compositionally biased region" description="Acidic residues" evidence="1">
    <location>
        <begin position="104"/>
        <end position="120"/>
    </location>
</feature>
<keyword evidence="2" id="KW-1133">Transmembrane helix</keyword>
<dbReference type="EMBL" id="KK914353">
    <property type="protein sequence ID" value="KDP39152.1"/>
    <property type="molecule type" value="Genomic_DNA"/>
</dbReference>
<accession>A0A067KSN4</accession>
<keyword evidence="2" id="KW-0812">Transmembrane</keyword>
<dbReference type="Proteomes" id="UP000027138">
    <property type="component" value="Unassembled WGS sequence"/>
</dbReference>
<evidence type="ECO:0000313" key="4">
    <source>
        <dbReference type="Proteomes" id="UP000027138"/>
    </source>
</evidence>
<evidence type="ECO:0000256" key="1">
    <source>
        <dbReference type="SAM" id="MobiDB-lite"/>
    </source>
</evidence>
<proteinExistence type="predicted"/>
<dbReference type="PANTHER" id="PTHR37196">
    <property type="entry name" value="TRANSMEMBRANE PROTEIN"/>
    <property type="match status" value="1"/>
</dbReference>
<sequence>MKCIFHSSFPLLYPYPNQPFNTHKLLCPSTQTKLAHTTIPVRTRVIATATTTPLILVTDTFPANSNGDISVLLQTGGLLLFVYGIANFVFPAFISKSLEFDKETEDSVPEDDGYVDDGDADEKATMPKTKPLRKKRGFQGTRT</sequence>
<keyword evidence="4" id="KW-1185">Reference proteome</keyword>
<dbReference type="KEGG" id="jcu:105632981"/>
<name>A0A067KSN4_JATCU</name>
<feature type="region of interest" description="Disordered" evidence="1">
    <location>
        <begin position="104"/>
        <end position="143"/>
    </location>
</feature>
<dbReference type="OrthoDB" id="845357at2759"/>
<dbReference type="STRING" id="180498.A0A067KSN4"/>
<organism evidence="3 4">
    <name type="scientific">Jatropha curcas</name>
    <name type="common">Barbados nut</name>
    <dbReference type="NCBI Taxonomy" id="180498"/>
    <lineage>
        <taxon>Eukaryota</taxon>
        <taxon>Viridiplantae</taxon>
        <taxon>Streptophyta</taxon>
        <taxon>Embryophyta</taxon>
        <taxon>Tracheophyta</taxon>
        <taxon>Spermatophyta</taxon>
        <taxon>Magnoliopsida</taxon>
        <taxon>eudicotyledons</taxon>
        <taxon>Gunneridae</taxon>
        <taxon>Pentapetalae</taxon>
        <taxon>rosids</taxon>
        <taxon>fabids</taxon>
        <taxon>Malpighiales</taxon>
        <taxon>Euphorbiaceae</taxon>
        <taxon>Crotonoideae</taxon>
        <taxon>Jatropheae</taxon>
        <taxon>Jatropha</taxon>
    </lineage>
</organism>